<gene>
    <name evidence="3" type="ORF">GTW20_15280</name>
</gene>
<evidence type="ECO:0000313" key="3">
    <source>
        <dbReference type="EMBL" id="MYR33587.1"/>
    </source>
</evidence>
<evidence type="ECO:0000259" key="2">
    <source>
        <dbReference type="SMART" id="SM00306"/>
    </source>
</evidence>
<dbReference type="InterPro" id="IPR036844">
    <property type="entry name" value="Hint_dom_sf"/>
</dbReference>
<dbReference type="GO" id="GO:0009253">
    <property type="term" value="P:peptidoglycan catabolic process"/>
    <property type="evidence" value="ECO:0007669"/>
    <property type="project" value="InterPro"/>
</dbReference>
<feature type="domain" description="Hint" evidence="2">
    <location>
        <begin position="70"/>
        <end position="197"/>
    </location>
</feature>
<dbReference type="Gene3D" id="3.40.80.10">
    <property type="entry name" value="Peptidoglycan recognition protein-like"/>
    <property type="match status" value="1"/>
</dbReference>
<dbReference type="InterPro" id="IPR036505">
    <property type="entry name" value="Amidase/PGRP_sf"/>
</dbReference>
<dbReference type="InterPro" id="IPR015510">
    <property type="entry name" value="PGRP"/>
</dbReference>
<dbReference type="RefSeq" id="WP_161111223.1">
    <property type="nucleotide sequence ID" value="NZ_WWHY01000001.1"/>
</dbReference>
<reference evidence="3 4" key="1">
    <citation type="journal article" date="2019" name="Nat. Commun.">
        <title>The antimicrobial potential of Streptomyces from insect microbiomes.</title>
        <authorList>
            <person name="Chevrette M.G."/>
            <person name="Carlson C.M."/>
            <person name="Ortega H.E."/>
            <person name="Thomas C."/>
            <person name="Ananiev G.E."/>
            <person name="Barns K.J."/>
            <person name="Book A.J."/>
            <person name="Cagnazzo J."/>
            <person name="Carlos C."/>
            <person name="Flanigan W."/>
            <person name="Grubbs K.J."/>
            <person name="Horn H.A."/>
            <person name="Hoffmann F.M."/>
            <person name="Klassen J.L."/>
            <person name="Knack J.J."/>
            <person name="Lewin G.R."/>
            <person name="McDonald B.R."/>
            <person name="Muller L."/>
            <person name="Melo W.G.P."/>
            <person name="Pinto-Tomas A.A."/>
            <person name="Schmitz A."/>
            <person name="Wendt-Pienkowski E."/>
            <person name="Wildman S."/>
            <person name="Zhao M."/>
            <person name="Zhang F."/>
            <person name="Bugni T.S."/>
            <person name="Andes D.R."/>
            <person name="Pupo M.T."/>
            <person name="Currie C.R."/>
        </authorList>
    </citation>
    <scope>NUCLEOTIDE SEQUENCE [LARGE SCALE GENOMIC DNA]</scope>
    <source>
        <strain evidence="3 4">SID5840</strain>
    </source>
</reference>
<protein>
    <recommendedName>
        <fullName evidence="2">Hint domain-containing protein</fullName>
    </recommendedName>
</protein>
<feature type="region of interest" description="Disordered" evidence="1">
    <location>
        <begin position="537"/>
        <end position="562"/>
    </location>
</feature>
<dbReference type="SUPFAM" id="SSF55846">
    <property type="entry name" value="N-acetylmuramoyl-L-alanine amidase-like"/>
    <property type="match status" value="1"/>
</dbReference>
<accession>A0A7K2IUP0</accession>
<organism evidence="3 4">
    <name type="scientific">Nocardiopsis alba</name>
    <dbReference type="NCBI Taxonomy" id="53437"/>
    <lineage>
        <taxon>Bacteria</taxon>
        <taxon>Bacillati</taxon>
        <taxon>Actinomycetota</taxon>
        <taxon>Actinomycetes</taxon>
        <taxon>Streptosporangiales</taxon>
        <taxon>Nocardiopsidaceae</taxon>
        <taxon>Nocardiopsis</taxon>
    </lineage>
</organism>
<comment type="caution">
    <text evidence="3">The sequence shown here is derived from an EMBL/GenBank/DDBJ whole genome shotgun (WGS) entry which is preliminary data.</text>
</comment>
<dbReference type="SUPFAM" id="SSF51294">
    <property type="entry name" value="Hedgehog/intein (Hint) domain"/>
    <property type="match status" value="1"/>
</dbReference>
<dbReference type="SMART" id="SM00306">
    <property type="entry name" value="HintN"/>
    <property type="match status" value="1"/>
</dbReference>
<evidence type="ECO:0000313" key="4">
    <source>
        <dbReference type="Proteomes" id="UP000467124"/>
    </source>
</evidence>
<feature type="region of interest" description="Disordered" evidence="1">
    <location>
        <begin position="150"/>
        <end position="172"/>
    </location>
</feature>
<proteinExistence type="predicted"/>
<dbReference type="InterPro" id="IPR003587">
    <property type="entry name" value="Hint_dom_N"/>
</dbReference>
<dbReference type="CDD" id="cd00081">
    <property type="entry name" value="Hint"/>
    <property type="match status" value="1"/>
</dbReference>
<name>A0A7K2IUP0_9ACTN</name>
<evidence type="ECO:0000256" key="1">
    <source>
        <dbReference type="SAM" id="MobiDB-lite"/>
    </source>
</evidence>
<dbReference type="EMBL" id="WWHY01000001">
    <property type="protein sequence ID" value="MYR33587.1"/>
    <property type="molecule type" value="Genomic_DNA"/>
</dbReference>
<sequence>MPRPKKYVSRSDLGWGSSPASRADPRSGLVIHYDSTDQGLAGKDHSACLTYWRNTRNFHTGPSRGWADIGYCVDESTEILTEDGWKTFHDIREGDLVLTLDHETGMSRWQPLQAVNVFPAMPRELIRMEGRDHSSLTTAQHRWPVERHYRRAGTTRQKATDGTWAATGRSERTRQGRERVWATTESLTYWDRIPLSAPCDDLPTEPKWSDALVEMVAWFWTEGHVKPQSRSRLPSTGVAIYRSERKNPENVARLRGALRTLLGPPSDGFPRTGSVSDGVPRWREAHVRDDLVEFHLSVDAGRLLLEQAPDRVPTYAFLRSLTRAQLELFIHVSLLADGHNDRTVDARRLSQKSRAAAESFQFAVTLAGHATSLRRRPPTETTKYDMWKVELRRKTHFSPKAAAARKSAFTIGRETYEGRIWCPTTPDGTWLARREGTVYFTGNSFMACPHGYVIEGRGLYRTQAAQPGGNSSHYSCTLATGPSDPITPEQINAVRVLREWLMEPDTSIAGTVLGHRDFISTSCPGDKAYRMVQDGTFAKAPDDSEGDDDMPQHRRFEKSGSQTLEPGKWASLAFDSRHDGETGEFYAVVGVEEKEGAYYDVSVGVVLEGVTPGAEVQIRATEYEPDGDGGWKIARNRPQNSPVHQGGMAHFTYSWKGNLAKGRRVRFRIAQFGESDAQVTSATTDVFYWPR</sequence>
<dbReference type="PANTHER" id="PTHR11022">
    <property type="entry name" value="PEPTIDOGLYCAN RECOGNITION PROTEIN"/>
    <property type="match status" value="1"/>
</dbReference>
<dbReference type="Proteomes" id="UP000467124">
    <property type="component" value="Unassembled WGS sequence"/>
</dbReference>
<feature type="region of interest" description="Disordered" evidence="1">
    <location>
        <begin position="1"/>
        <end position="26"/>
    </location>
</feature>
<dbReference type="PANTHER" id="PTHR11022:SF41">
    <property type="entry name" value="PEPTIDOGLYCAN-RECOGNITION PROTEIN LC-RELATED"/>
    <property type="match status" value="1"/>
</dbReference>
<dbReference type="GO" id="GO:0008745">
    <property type="term" value="F:N-acetylmuramoyl-L-alanine amidase activity"/>
    <property type="evidence" value="ECO:0007669"/>
    <property type="project" value="InterPro"/>
</dbReference>
<dbReference type="Gene3D" id="2.170.16.10">
    <property type="entry name" value="Hedgehog/Intein (Hint) domain"/>
    <property type="match status" value="1"/>
</dbReference>
<dbReference type="AlphaFoldDB" id="A0A7K2IUP0"/>